<feature type="region of interest" description="Disordered" evidence="1">
    <location>
        <begin position="65"/>
        <end position="84"/>
    </location>
</feature>
<evidence type="ECO:0000256" key="1">
    <source>
        <dbReference type="SAM" id="MobiDB-lite"/>
    </source>
</evidence>
<feature type="compositionally biased region" description="Polar residues" evidence="1">
    <location>
        <begin position="65"/>
        <end position="78"/>
    </location>
</feature>
<proteinExistence type="predicted"/>
<dbReference type="GeneID" id="23866721"/>
<evidence type="ECO:0000256" key="2">
    <source>
        <dbReference type="SAM" id="Phobius"/>
    </source>
</evidence>
<feature type="transmembrane region" description="Helical" evidence="2">
    <location>
        <begin position="198"/>
        <end position="219"/>
    </location>
</feature>
<organism evidence="3 4">
    <name type="scientific">Trypanosoma brucei gambiense (strain MHOM/CI/86/DAL972)</name>
    <dbReference type="NCBI Taxonomy" id="679716"/>
    <lineage>
        <taxon>Eukaryota</taxon>
        <taxon>Discoba</taxon>
        <taxon>Euglenozoa</taxon>
        <taxon>Kinetoplastea</taxon>
        <taxon>Metakinetoplastina</taxon>
        <taxon>Trypanosomatida</taxon>
        <taxon>Trypanosomatidae</taxon>
        <taxon>Trypanosoma</taxon>
    </lineage>
</organism>
<dbReference type="AlphaFoldDB" id="D0A9R0"/>
<dbReference type="EMBL" id="FN554974">
    <property type="protein sequence ID" value="CBH18411.1"/>
    <property type="molecule type" value="Genomic_DNA"/>
</dbReference>
<gene>
    <name evidence="3" type="ORF">TbgDal_XI15300</name>
</gene>
<keyword evidence="2" id="KW-1133">Transmembrane helix</keyword>
<keyword evidence="2" id="KW-0472">Membrane</keyword>
<reference evidence="4" key="1">
    <citation type="journal article" date="2010" name="PLoS Negl. Trop. Dis.">
        <title>The genome sequence of Trypanosoma brucei gambiense, causative agent of chronic human african trypanosomiasis.</title>
        <authorList>
            <person name="Jackson A.P."/>
            <person name="Sanders M."/>
            <person name="Berry A."/>
            <person name="McQuillan J."/>
            <person name="Aslett M.A."/>
            <person name="Quail M.A."/>
            <person name="Chukualim B."/>
            <person name="Capewell P."/>
            <person name="MacLeod A."/>
            <person name="Melville S.E."/>
            <person name="Gibson W."/>
            <person name="Barry J.D."/>
            <person name="Berriman M."/>
            <person name="Hertz-Fowler C."/>
        </authorList>
    </citation>
    <scope>NUCLEOTIDE SEQUENCE [LARGE SCALE GENOMIC DNA]</scope>
    <source>
        <strain evidence="4">MHOM/CI/86/DAL972</strain>
    </source>
</reference>
<protein>
    <submittedName>
        <fullName evidence="3">Uncharacterized protein</fullName>
    </submittedName>
</protein>
<dbReference type="RefSeq" id="XP_011780675.1">
    <property type="nucleotide sequence ID" value="XM_011782373.1"/>
</dbReference>
<dbReference type="OrthoDB" id="260887at2759"/>
<evidence type="ECO:0000313" key="3">
    <source>
        <dbReference type="EMBL" id="CBH18411.1"/>
    </source>
</evidence>
<name>D0A9R0_TRYB9</name>
<accession>D0A9R0</accession>
<evidence type="ECO:0000313" key="4">
    <source>
        <dbReference type="Proteomes" id="UP000002316"/>
    </source>
</evidence>
<dbReference type="VEuPathDB" id="TriTrypDB:Tbg972.11.15300"/>
<keyword evidence="2" id="KW-0812">Transmembrane</keyword>
<dbReference type="Proteomes" id="UP000002316">
    <property type="component" value="Chromosome 11"/>
</dbReference>
<sequence length="247" mass="28057">MLWEVMAGDEYLHAANEYTMFLRVEVSRASFVTVVYVLPPRCMLPCDWQSLPLFVLPLSRSTMGHLQSTQKQEPNEISSEGRVATEHESTNIDDLIRSGRYKVAKKETLEMMSAIQDERDRGKLYPDSEVKDLKQYIIEQEGLNVGDAKRRALSQQWRFFLSCEPMQRGLDAGIIVGSFAAAVYAFRSPKNRIPAKVGLVFACGCCLGLITVPVLVVAAESYNNKRIKKLEKELFAKQRAEFLNKER</sequence>
<dbReference type="KEGG" id="tbg:TbgDal_XI15300"/>